<evidence type="ECO:0000313" key="3">
    <source>
        <dbReference type="Proteomes" id="UP000008068"/>
    </source>
</evidence>
<evidence type="ECO:0000256" key="1">
    <source>
        <dbReference type="SAM" id="MobiDB-lite"/>
    </source>
</evidence>
<feature type="compositionally biased region" description="Polar residues" evidence="1">
    <location>
        <begin position="1"/>
        <end position="11"/>
    </location>
</feature>
<organism evidence="3">
    <name type="scientific">Caenorhabditis brenneri</name>
    <name type="common">Nematode worm</name>
    <dbReference type="NCBI Taxonomy" id="135651"/>
    <lineage>
        <taxon>Eukaryota</taxon>
        <taxon>Metazoa</taxon>
        <taxon>Ecdysozoa</taxon>
        <taxon>Nematoda</taxon>
        <taxon>Chromadorea</taxon>
        <taxon>Rhabditida</taxon>
        <taxon>Rhabditina</taxon>
        <taxon>Rhabditomorpha</taxon>
        <taxon>Rhabditoidea</taxon>
        <taxon>Rhabditidae</taxon>
        <taxon>Peloderinae</taxon>
        <taxon>Caenorhabditis</taxon>
    </lineage>
</organism>
<protein>
    <submittedName>
        <fullName evidence="2">Uncharacterized protein</fullName>
    </submittedName>
</protein>
<feature type="region of interest" description="Disordered" evidence="1">
    <location>
        <begin position="163"/>
        <end position="218"/>
    </location>
</feature>
<sequence length="300" mass="36579">MVNERSQSPDSSEFEVIEKEELKTLPSVQEEEKKEKIPEKEQEREGNGSDTITLKKEEYDGLLLRLAELEAENKKLKKIEEEEAALENDWGELNRDPKVAEQFREDWNAALILHGRNLQKREDEEERRKQEEYEQRESCYADQRRDYDSHWNHQPVYQYRYTSYSQRDRNQYDDRSSFRDRYSPQCDEEYQNDSRNRQTYDRSNYESDHSKYRETGRFNQDDSDYFNDQGMFMFYKHKVPSFRNANTHYFSKHEILDFHIKSLQETHDFSKTVTHRCLRMCLKKSFRITTRIFKTKTLKL</sequence>
<reference evidence="3" key="1">
    <citation type="submission" date="2011-07" db="EMBL/GenBank/DDBJ databases">
        <authorList>
            <consortium name="Caenorhabditis brenneri Sequencing and Analysis Consortium"/>
            <person name="Wilson R.K."/>
        </authorList>
    </citation>
    <scope>NUCLEOTIDE SEQUENCE [LARGE SCALE GENOMIC DNA]</scope>
    <source>
        <strain evidence="3">PB2801</strain>
    </source>
</reference>
<accession>G0N465</accession>
<dbReference type="Proteomes" id="UP000008068">
    <property type="component" value="Unassembled WGS sequence"/>
</dbReference>
<evidence type="ECO:0000313" key="2">
    <source>
        <dbReference type="EMBL" id="EGT52462.1"/>
    </source>
</evidence>
<dbReference type="EMBL" id="GL379837">
    <property type="protein sequence ID" value="EGT52462.1"/>
    <property type="molecule type" value="Genomic_DNA"/>
</dbReference>
<keyword evidence="3" id="KW-1185">Reference proteome</keyword>
<dbReference type="InParanoid" id="G0N465"/>
<feature type="compositionally biased region" description="Basic and acidic residues" evidence="1">
    <location>
        <begin position="30"/>
        <end position="54"/>
    </location>
</feature>
<feature type="region of interest" description="Disordered" evidence="1">
    <location>
        <begin position="1"/>
        <end position="54"/>
    </location>
</feature>
<dbReference type="HOGENOM" id="CLU_928220_0_0_1"/>
<feature type="region of interest" description="Disordered" evidence="1">
    <location>
        <begin position="119"/>
        <end position="140"/>
    </location>
</feature>
<feature type="compositionally biased region" description="Basic and acidic residues" evidence="1">
    <location>
        <begin position="166"/>
        <end position="182"/>
    </location>
</feature>
<name>G0N465_CAEBE</name>
<dbReference type="AlphaFoldDB" id="G0N465"/>
<gene>
    <name evidence="2" type="ORF">CAEBREN_05063</name>
</gene>
<proteinExistence type="predicted"/>
<feature type="compositionally biased region" description="Basic and acidic residues" evidence="1">
    <location>
        <begin position="192"/>
        <end position="218"/>
    </location>
</feature>